<feature type="domain" description="ZZ-type" evidence="7">
    <location>
        <begin position="258"/>
        <end position="310"/>
    </location>
</feature>
<dbReference type="InterPro" id="IPR000433">
    <property type="entry name" value="Znf_ZZ"/>
</dbReference>
<protein>
    <submittedName>
        <fullName evidence="10">Uncharacterized protein LOC100206706 isoform X3</fullName>
    </submittedName>
</protein>
<feature type="domain" description="UBA" evidence="6">
    <location>
        <begin position="826"/>
        <end position="867"/>
    </location>
</feature>
<reference evidence="10" key="1">
    <citation type="submission" date="2025-08" db="UniProtKB">
        <authorList>
            <consortium name="RefSeq"/>
        </authorList>
    </citation>
    <scope>IDENTIFICATION</scope>
</reference>
<organism evidence="9 10">
    <name type="scientific">Hydra vulgaris</name>
    <name type="common">Hydra</name>
    <name type="synonym">Hydra attenuata</name>
    <dbReference type="NCBI Taxonomy" id="6087"/>
    <lineage>
        <taxon>Eukaryota</taxon>
        <taxon>Metazoa</taxon>
        <taxon>Cnidaria</taxon>
        <taxon>Hydrozoa</taxon>
        <taxon>Hydroidolina</taxon>
        <taxon>Anthoathecata</taxon>
        <taxon>Aplanulata</taxon>
        <taxon>Hydridae</taxon>
        <taxon>Hydra</taxon>
    </lineage>
</organism>
<dbReference type="PANTHER" id="PTHR20930:SF0">
    <property type="entry name" value="PROTEIN ILRUN"/>
    <property type="match status" value="1"/>
</dbReference>
<gene>
    <name evidence="10" type="primary">LOC100206706</name>
</gene>
<evidence type="ECO:0000259" key="7">
    <source>
        <dbReference type="PROSITE" id="PS50135"/>
    </source>
</evidence>
<dbReference type="PROSITE" id="PS01357">
    <property type="entry name" value="ZF_ZZ_1"/>
    <property type="match status" value="1"/>
</dbReference>
<dbReference type="SUPFAM" id="SSF46934">
    <property type="entry name" value="UBA-like"/>
    <property type="match status" value="1"/>
</dbReference>
<feature type="region of interest" description="Disordered" evidence="5">
    <location>
        <begin position="151"/>
        <end position="187"/>
    </location>
</feature>
<evidence type="ECO:0000256" key="5">
    <source>
        <dbReference type="SAM" id="MobiDB-lite"/>
    </source>
</evidence>
<evidence type="ECO:0000256" key="4">
    <source>
        <dbReference type="PROSITE-ProRule" id="PRU00228"/>
    </source>
</evidence>
<keyword evidence="2 4" id="KW-0863">Zinc-finger</keyword>
<dbReference type="Pfam" id="PF00564">
    <property type="entry name" value="PB1"/>
    <property type="match status" value="1"/>
</dbReference>
<proteinExistence type="predicted"/>
<evidence type="ECO:0000256" key="1">
    <source>
        <dbReference type="ARBA" id="ARBA00022723"/>
    </source>
</evidence>
<dbReference type="RefSeq" id="XP_065656367.1">
    <property type="nucleotide sequence ID" value="XM_065800295.1"/>
</dbReference>
<dbReference type="SMART" id="SM00666">
    <property type="entry name" value="PB1"/>
    <property type="match status" value="1"/>
</dbReference>
<evidence type="ECO:0000259" key="6">
    <source>
        <dbReference type="PROSITE" id="PS50030"/>
    </source>
</evidence>
<dbReference type="PROSITE" id="PS50135">
    <property type="entry name" value="ZF_ZZ_2"/>
    <property type="match status" value="1"/>
</dbReference>
<dbReference type="CDD" id="cd14319">
    <property type="entry name" value="UBA_NBR1"/>
    <property type="match status" value="1"/>
</dbReference>
<evidence type="ECO:0000256" key="3">
    <source>
        <dbReference type="ARBA" id="ARBA00022833"/>
    </source>
</evidence>
<dbReference type="GeneID" id="100206706"/>
<accession>A0ABM4C470</accession>
<dbReference type="InterPro" id="IPR000270">
    <property type="entry name" value="PB1_dom"/>
</dbReference>
<dbReference type="CDD" id="cd05992">
    <property type="entry name" value="PB1"/>
    <property type="match status" value="1"/>
</dbReference>
<keyword evidence="9" id="KW-1185">Reference proteome</keyword>
<dbReference type="InterPro" id="IPR043145">
    <property type="entry name" value="Znf_ZZ_sf"/>
</dbReference>
<sequence length="876" mass="98755">MERLENLIVKAHYGNVVRRFSISFLLTYAKLISMLKELLEIDFIANLKFMDEENDLITVSTEEEYKEALKTVSKTDGILKLFVNDGYTVPQLHNKKPQLHNKKDTNQDKTIKECKFDLNTDSTGFQHIQSSKNEFVENECNHISSADNKKWSFNSKKNERKKKHKSSSDDSSRSSSSASSSSSDESSYLSAQHSSVKKYLKSFKKEINYETEKKLQSLEDKITNAVLKKLESGIHSVPGSNVFSLSQSKKNSRARHLHTNVTCDNCTIEIFGPRYKCGNCSDYDLCEECESIEGIHSPSHVFLKIHYPSSHSGRKFGWMSRPLLQTNIYEEREKEREKEDLLQRKLSSGSEVNVKAFEEIEKKSKINDADVLREIYEKQLKKEVKKRRKTLAKKLRQQVKLACKSYDLTKYELLSEQKVKKNDLKDVSLISSGSCFTPLKSDSNIDKVDTITNQSNVFVGAPSFELVENSLDRAESTQSDSEIVVVKSGANFQMSNSGFMSKPDLVGCTNECPNSLSKYSSEYSMSNNEYPNDYSMTDDFIVVSKFFDLNVPIDGYQYSSLVNPALNPILPNGKKDKTEERLEYPDLGQSKSSQQTLISEPSSEKLDHASYINLNVDLVSNINPGVDLVSNIDLNTCNAPTTISDVTLPAQVVDKPVKDFNPTDQAPVDLVANVPSISSQPPDITIPGSSLSTEKYFETSPVCHNAVTSQPDNSQLITPIVTQPSVDCRRKVNQPPLEKDPIRLLDQACAFKESAKLLFDSNQSVSKDNKSTYETNFKDGSNPISKTGFSASNFVFPESECPIKYSSCSQNAVIPRGLNPNQIYYPAESNEMQQLLNMGFFDRKLNQTLLTKHLNNVGACIDELLKYNDNNWNMRH</sequence>
<dbReference type="PROSITE" id="PS50030">
    <property type="entry name" value="UBA"/>
    <property type="match status" value="1"/>
</dbReference>
<evidence type="ECO:0000256" key="2">
    <source>
        <dbReference type="ARBA" id="ARBA00022771"/>
    </source>
</evidence>
<dbReference type="InterPro" id="IPR015940">
    <property type="entry name" value="UBA"/>
</dbReference>
<dbReference type="Gene3D" id="3.10.20.90">
    <property type="entry name" value="Phosphatidylinositol 3-kinase Catalytic Subunit, Chain A, domain 1"/>
    <property type="match status" value="1"/>
</dbReference>
<dbReference type="InterPro" id="IPR053793">
    <property type="entry name" value="PB1-like"/>
</dbReference>
<feature type="domain" description="PB1" evidence="8">
    <location>
        <begin position="6"/>
        <end position="86"/>
    </location>
</feature>
<dbReference type="SMART" id="SM00291">
    <property type="entry name" value="ZnF_ZZ"/>
    <property type="match status" value="1"/>
</dbReference>
<dbReference type="PANTHER" id="PTHR20930">
    <property type="entry name" value="OVARIAN CARCINOMA ANTIGEN CA125-RELATED"/>
    <property type="match status" value="1"/>
</dbReference>
<dbReference type="CDD" id="cd02340">
    <property type="entry name" value="ZZ_NBR1_like"/>
    <property type="match status" value="1"/>
</dbReference>
<feature type="compositionally biased region" description="Low complexity" evidence="5">
    <location>
        <begin position="173"/>
        <end position="187"/>
    </location>
</feature>
<evidence type="ECO:0000313" key="10">
    <source>
        <dbReference type="RefSeq" id="XP_065656367.1"/>
    </source>
</evidence>
<evidence type="ECO:0000313" key="9">
    <source>
        <dbReference type="Proteomes" id="UP001652625"/>
    </source>
</evidence>
<dbReference type="InterPro" id="IPR009060">
    <property type="entry name" value="UBA-like_sf"/>
</dbReference>
<dbReference type="PROSITE" id="PS51745">
    <property type="entry name" value="PB1"/>
    <property type="match status" value="1"/>
</dbReference>
<name>A0ABM4C470_HYDVU</name>
<evidence type="ECO:0000259" key="8">
    <source>
        <dbReference type="PROSITE" id="PS51745"/>
    </source>
</evidence>
<dbReference type="Pfam" id="PF00569">
    <property type="entry name" value="ZZ"/>
    <property type="match status" value="1"/>
</dbReference>
<keyword evidence="3" id="KW-0862">Zinc</keyword>
<keyword evidence="1" id="KW-0479">Metal-binding</keyword>
<dbReference type="SUPFAM" id="SSF54277">
    <property type="entry name" value="CAD &amp; PB1 domains"/>
    <property type="match status" value="1"/>
</dbReference>
<dbReference type="SUPFAM" id="SSF57850">
    <property type="entry name" value="RING/U-box"/>
    <property type="match status" value="1"/>
</dbReference>
<dbReference type="Proteomes" id="UP001652625">
    <property type="component" value="Chromosome 06"/>
</dbReference>
<dbReference type="Gene3D" id="1.10.8.10">
    <property type="entry name" value="DNA helicase RuvA subunit, C-terminal domain"/>
    <property type="match status" value="1"/>
</dbReference>
<dbReference type="Gene3D" id="3.30.60.90">
    <property type="match status" value="1"/>
</dbReference>